<dbReference type="Pfam" id="PF07978">
    <property type="entry name" value="NIPSNAP"/>
    <property type="match status" value="1"/>
</dbReference>
<reference evidence="2 3" key="1">
    <citation type="submission" date="2020-02" db="EMBL/GenBank/DDBJ databases">
        <title>complete genome sequence of Rhodobacteraceae bacterium.</title>
        <authorList>
            <person name="Park J."/>
            <person name="Kim Y.-S."/>
            <person name="Kim K.-H."/>
        </authorList>
    </citation>
    <scope>NUCLEOTIDE SEQUENCE [LARGE SCALE GENOMIC DNA]</scope>
    <source>
        <strain evidence="2 3">RR4-56</strain>
    </source>
</reference>
<dbReference type="SUPFAM" id="SSF54909">
    <property type="entry name" value="Dimeric alpha+beta barrel"/>
    <property type="match status" value="1"/>
</dbReference>
<dbReference type="KEGG" id="hdh:G5B40_13725"/>
<proteinExistence type="predicted"/>
<organism evidence="2 3">
    <name type="scientific">Pikeienuella piscinae</name>
    <dbReference type="NCBI Taxonomy" id="2748098"/>
    <lineage>
        <taxon>Bacteria</taxon>
        <taxon>Pseudomonadati</taxon>
        <taxon>Pseudomonadota</taxon>
        <taxon>Alphaproteobacteria</taxon>
        <taxon>Rhodobacterales</taxon>
        <taxon>Paracoccaceae</taxon>
        <taxon>Pikeienuella</taxon>
    </lineage>
</organism>
<evidence type="ECO:0000259" key="1">
    <source>
        <dbReference type="Pfam" id="PF07978"/>
    </source>
</evidence>
<evidence type="ECO:0000313" key="3">
    <source>
        <dbReference type="Proteomes" id="UP000503336"/>
    </source>
</evidence>
<name>A0A7L5C1R4_9RHOB</name>
<dbReference type="Proteomes" id="UP000503336">
    <property type="component" value="Chromosome"/>
</dbReference>
<accession>A0A7L5C1R4</accession>
<evidence type="ECO:0000313" key="2">
    <source>
        <dbReference type="EMBL" id="QIE56426.1"/>
    </source>
</evidence>
<dbReference type="RefSeq" id="WP_165099665.1">
    <property type="nucleotide sequence ID" value="NZ_CP049056.1"/>
</dbReference>
<sequence>MPFYELRQYVIRPGKMAAWVKLFDEVILPFQIARGMVVPGSFSGETDDSVFVWIRRFESEAERERLYAAVYEDPEWKDEIGPKVRELMDREKIKVLRLTPTPSSVLK</sequence>
<dbReference type="Gene3D" id="3.30.70.100">
    <property type="match status" value="1"/>
</dbReference>
<dbReference type="InterPro" id="IPR011008">
    <property type="entry name" value="Dimeric_a/b-barrel"/>
</dbReference>
<dbReference type="InterPro" id="IPR012577">
    <property type="entry name" value="NIPSNAP"/>
</dbReference>
<keyword evidence="3" id="KW-1185">Reference proteome</keyword>
<gene>
    <name evidence="2" type="ORF">G5B40_13725</name>
</gene>
<dbReference type="AlphaFoldDB" id="A0A7L5C1R4"/>
<dbReference type="EMBL" id="CP049056">
    <property type="protein sequence ID" value="QIE56426.1"/>
    <property type="molecule type" value="Genomic_DNA"/>
</dbReference>
<feature type="domain" description="NIPSNAP" evidence="1">
    <location>
        <begin position="4"/>
        <end position="100"/>
    </location>
</feature>
<protein>
    <submittedName>
        <fullName evidence="2">NIPSNAP family protein</fullName>
    </submittedName>
</protein>